<dbReference type="RefSeq" id="WP_212529381.1">
    <property type="nucleotide sequence ID" value="NZ_JAGSOG010000073.1"/>
</dbReference>
<dbReference type="Pfam" id="PF12900">
    <property type="entry name" value="Pyridox_ox_2"/>
    <property type="match status" value="1"/>
</dbReference>
<comment type="caution">
    <text evidence="1">The sequence shown here is derived from an EMBL/GenBank/DDBJ whole genome shotgun (WGS) entry which is preliminary data.</text>
</comment>
<dbReference type="AlphaFoldDB" id="A0A941EPG1"/>
<name>A0A941EPG1_9ACTN</name>
<evidence type="ECO:0000313" key="2">
    <source>
        <dbReference type="Proteomes" id="UP000675781"/>
    </source>
</evidence>
<dbReference type="Gene3D" id="2.30.110.10">
    <property type="entry name" value="Electron Transport, Fmn-binding Protein, Chain A"/>
    <property type="match status" value="1"/>
</dbReference>
<reference evidence="1" key="1">
    <citation type="submission" date="2021-04" db="EMBL/GenBank/DDBJ databases">
        <title>Genome based classification of Actinospica acidithermotolerans sp. nov., an actinobacterium isolated from an Indonesian hot spring.</title>
        <authorList>
            <person name="Kusuma A.B."/>
            <person name="Putra K.E."/>
            <person name="Nafisah S."/>
            <person name="Loh J."/>
            <person name="Nouioui I."/>
            <person name="Goodfellow M."/>
        </authorList>
    </citation>
    <scope>NUCLEOTIDE SEQUENCE</scope>
    <source>
        <strain evidence="1">CSCA 57</strain>
    </source>
</reference>
<proteinExistence type="predicted"/>
<sequence length="170" mass="17905">MSTSDTKPLAEIAPAQAIDLLASREVGRLVYTRRALPAITPVNYAVREGAVWIWTASTSSLAQAVRGAVVAFEVDEIDREARDGWSVVVLGVAELVVAPYELEQARELGPDPWVSGRREHLVRIPLQVVTGRRIGAAVADPAAAPAAARPGRLGSAAWSGLSEPLAPAGP</sequence>
<dbReference type="Proteomes" id="UP000675781">
    <property type="component" value="Unassembled WGS sequence"/>
</dbReference>
<dbReference type="InterPro" id="IPR024747">
    <property type="entry name" value="Pyridox_Oxase-rel"/>
</dbReference>
<dbReference type="InterPro" id="IPR012349">
    <property type="entry name" value="Split_barrel_FMN-bd"/>
</dbReference>
<protein>
    <submittedName>
        <fullName evidence="1">Pyridoxamine 5'-phosphate oxidase family protein</fullName>
    </submittedName>
</protein>
<dbReference type="EMBL" id="JAGSOG010000073">
    <property type="protein sequence ID" value="MBR7834865.1"/>
    <property type="molecule type" value="Genomic_DNA"/>
</dbReference>
<organism evidence="1 2">
    <name type="scientific">Actinospica durhamensis</name>
    <dbReference type="NCBI Taxonomy" id="1508375"/>
    <lineage>
        <taxon>Bacteria</taxon>
        <taxon>Bacillati</taxon>
        <taxon>Actinomycetota</taxon>
        <taxon>Actinomycetes</taxon>
        <taxon>Catenulisporales</taxon>
        <taxon>Actinospicaceae</taxon>
        <taxon>Actinospica</taxon>
    </lineage>
</organism>
<dbReference type="SUPFAM" id="SSF50475">
    <property type="entry name" value="FMN-binding split barrel"/>
    <property type="match status" value="1"/>
</dbReference>
<evidence type="ECO:0000313" key="1">
    <source>
        <dbReference type="EMBL" id="MBR7834865.1"/>
    </source>
</evidence>
<gene>
    <name evidence="1" type="ORF">KDL01_16450</name>
</gene>
<keyword evidence="2" id="KW-1185">Reference proteome</keyword>
<accession>A0A941EPG1</accession>